<evidence type="ECO:0000256" key="2">
    <source>
        <dbReference type="ARBA" id="ARBA00012692"/>
    </source>
</evidence>
<gene>
    <name evidence="4" type="ORF">XD72_0951</name>
</gene>
<dbReference type="SUPFAM" id="SSF69336">
    <property type="entry name" value="Alpha subunit of glutamate synthase, C-terminal domain"/>
    <property type="match status" value="1"/>
</dbReference>
<reference evidence="4 5" key="1">
    <citation type="journal article" date="2015" name="MBio">
        <title>Genome-Resolved Metagenomic Analysis Reveals Roles for Candidate Phyla and Other Microbial Community Members in Biogeochemical Transformations in Oil Reservoirs.</title>
        <authorList>
            <person name="Hu P."/>
            <person name="Tom L."/>
            <person name="Singh A."/>
            <person name="Thomas B.C."/>
            <person name="Baker B.J."/>
            <person name="Piceno Y.M."/>
            <person name="Andersen G.L."/>
            <person name="Banfield J.F."/>
        </authorList>
    </citation>
    <scope>NUCLEOTIDE SEQUENCE [LARGE SCALE GENOMIC DNA]</scope>
    <source>
        <strain evidence="4">57_489</strain>
    </source>
</reference>
<evidence type="ECO:0000313" key="4">
    <source>
        <dbReference type="EMBL" id="KUK44648.1"/>
    </source>
</evidence>
<evidence type="ECO:0000256" key="1">
    <source>
        <dbReference type="ARBA" id="ARBA00004830"/>
    </source>
</evidence>
<dbReference type="AlphaFoldDB" id="A0A124FMG1"/>
<accession>A0A124FMG1</accession>
<dbReference type="GO" id="GO:0046914">
    <property type="term" value="F:transition metal ion binding"/>
    <property type="evidence" value="ECO:0007669"/>
    <property type="project" value="InterPro"/>
</dbReference>
<dbReference type="InterPro" id="IPR036485">
    <property type="entry name" value="Glu_synth_asu_C_sf"/>
</dbReference>
<comment type="catalytic activity">
    <reaction evidence="3">
        <text>N-formylmethanofuran + 2 oxidized [2Fe-2S]-[ferredoxin] + H2O = methanofuran + 2 reduced [2Fe-2S]-[ferredoxin] + CO2 + H(+)</text>
        <dbReference type="Rhea" id="RHEA:19841"/>
        <dbReference type="Rhea" id="RHEA-COMP:10000"/>
        <dbReference type="Rhea" id="RHEA-COMP:10001"/>
        <dbReference type="ChEBI" id="CHEBI:15377"/>
        <dbReference type="ChEBI" id="CHEBI:15378"/>
        <dbReference type="ChEBI" id="CHEBI:16526"/>
        <dbReference type="ChEBI" id="CHEBI:33737"/>
        <dbReference type="ChEBI" id="CHEBI:33738"/>
        <dbReference type="ChEBI" id="CHEBI:57727"/>
        <dbReference type="ChEBI" id="CHEBI:58151"/>
        <dbReference type="EC" id="1.2.7.12"/>
    </reaction>
</comment>
<dbReference type="PANTHER" id="PTHR39673:SF5">
    <property type="entry name" value="TUNGSTEN-CONTAINING FORMYLMETHANOFURAN DEHYDROGENASE 2 SUBUNIT C"/>
    <property type="match status" value="1"/>
</dbReference>
<dbReference type="PATRIC" id="fig|301375.7.peg.571"/>
<dbReference type="UniPathway" id="UPA00640">
    <property type="reaction ID" value="UER00692"/>
</dbReference>
<sequence length="274" mass="28696">MIVLIRKIRLTPKGEIDIMVEAEIISPDSFAGKSEAELCELSVWQGPRQVPLGEFFEVEAWDEETTGDGDGTVDILIDGDASRIKRIGQRMTSGRIEILGSAGMHLGSEMAGGEILVRRDAGPWAGMNMSGGLLEVFGDVGDHAGSAYRGSWRGMSGGNILVRGNARSQVGGGMSGGEILVQGSVENFCGIRQSGGLIVVEGDAVRGVGAEMIGGSIAVLGEIHQFTPGFVAAGTERDPALGEGKVEGEFAKFLGDYAISKNPKGVLFVKEAVV</sequence>
<dbReference type="PANTHER" id="PTHR39673">
    <property type="entry name" value="TUNGSTEN FORMYLMETHANOFURAN DEHYDROGENASE, SUBUNIT C (FWDC)"/>
    <property type="match status" value="1"/>
</dbReference>
<evidence type="ECO:0000256" key="3">
    <source>
        <dbReference type="ARBA" id="ARBA00048228"/>
    </source>
</evidence>
<dbReference type="InterPro" id="IPR017550">
    <property type="entry name" value="Formylmethanofuran_DH_suC"/>
</dbReference>
<proteinExistence type="predicted"/>
<comment type="pathway">
    <text evidence="1">One-carbon metabolism; methanogenesis from CO(2); 5,10-methenyl-5,6,7,8-tetrahydromethanopterin from CO(2): step 1/3.</text>
</comment>
<evidence type="ECO:0000313" key="5">
    <source>
        <dbReference type="Proteomes" id="UP000057043"/>
    </source>
</evidence>
<dbReference type="CDD" id="cd00980">
    <property type="entry name" value="FwdC/FmdC"/>
    <property type="match status" value="1"/>
</dbReference>
<protein>
    <recommendedName>
        <fullName evidence="2">formylmethanofuran dehydrogenase</fullName>
        <ecNumber evidence="2">1.2.7.12</ecNumber>
    </recommendedName>
</protein>
<dbReference type="EMBL" id="LGFT01000019">
    <property type="protein sequence ID" value="KUK44648.1"/>
    <property type="molecule type" value="Genomic_DNA"/>
</dbReference>
<comment type="caution">
    <text evidence="4">The sequence shown here is derived from an EMBL/GenBank/DDBJ whole genome shotgun (WGS) entry which is preliminary data.</text>
</comment>
<dbReference type="GO" id="GO:0018493">
    <property type="term" value="F:formylmethanofuran dehydrogenase activity"/>
    <property type="evidence" value="ECO:0007669"/>
    <property type="project" value="UniProtKB-EC"/>
</dbReference>
<name>A0A124FMG1_9EURY</name>
<dbReference type="EC" id="1.2.7.12" evidence="2"/>
<dbReference type="GO" id="GO:0019386">
    <property type="term" value="P:methanogenesis, from carbon dioxide"/>
    <property type="evidence" value="ECO:0007669"/>
    <property type="project" value="UniProtKB-UniPathway"/>
</dbReference>
<organism evidence="4 5">
    <name type="scientific">Methanothrix harundinacea</name>
    <dbReference type="NCBI Taxonomy" id="301375"/>
    <lineage>
        <taxon>Archaea</taxon>
        <taxon>Methanobacteriati</taxon>
        <taxon>Methanobacteriota</taxon>
        <taxon>Stenosarchaea group</taxon>
        <taxon>Methanomicrobia</taxon>
        <taxon>Methanotrichales</taxon>
        <taxon>Methanotrichaceae</taxon>
        <taxon>Methanothrix</taxon>
    </lineage>
</organism>
<dbReference type="Proteomes" id="UP000057043">
    <property type="component" value="Unassembled WGS sequence"/>
</dbReference>
<dbReference type="NCBIfam" id="TIGR03122">
    <property type="entry name" value="one_C_dehyd_C"/>
    <property type="match status" value="1"/>
</dbReference>
<dbReference type="Gene3D" id="2.160.20.60">
    <property type="entry name" value="Glutamate synthase, alpha subunit, C-terminal domain"/>
    <property type="match status" value="1"/>
</dbReference>